<evidence type="ECO:0000256" key="1">
    <source>
        <dbReference type="SAM" id="Coils"/>
    </source>
</evidence>
<evidence type="ECO:0000313" key="3">
    <source>
        <dbReference type="Proteomes" id="UP000689967"/>
    </source>
</evidence>
<organism evidence="2 3">
    <name type="scientific">Falsiroseomonas oleicola</name>
    <dbReference type="NCBI Taxonomy" id="2801474"/>
    <lineage>
        <taxon>Bacteria</taxon>
        <taxon>Pseudomonadati</taxon>
        <taxon>Pseudomonadota</taxon>
        <taxon>Alphaproteobacteria</taxon>
        <taxon>Acetobacterales</taxon>
        <taxon>Roseomonadaceae</taxon>
        <taxon>Falsiroseomonas</taxon>
    </lineage>
</organism>
<proteinExistence type="predicted"/>
<name>A0ABS6HGZ3_9PROT</name>
<keyword evidence="3" id="KW-1185">Reference proteome</keyword>
<accession>A0ABS6HGZ3</accession>
<evidence type="ECO:0000313" key="2">
    <source>
        <dbReference type="EMBL" id="MBU8547002.1"/>
    </source>
</evidence>
<gene>
    <name evidence="2" type="ORF">JJQ90_25005</name>
</gene>
<protein>
    <recommendedName>
        <fullName evidence="4">DUF4164 family protein</fullName>
    </recommendedName>
</protein>
<dbReference type="EMBL" id="JAERQM010000011">
    <property type="protein sequence ID" value="MBU8547002.1"/>
    <property type="molecule type" value="Genomic_DNA"/>
</dbReference>
<dbReference type="Proteomes" id="UP000689967">
    <property type="component" value="Unassembled WGS sequence"/>
</dbReference>
<keyword evidence="1" id="KW-0175">Coiled coil</keyword>
<reference evidence="2 3" key="1">
    <citation type="submission" date="2021-01" db="EMBL/GenBank/DDBJ databases">
        <title>Roseomonas sp. nov, a bacterium isolated from an oil production mixture in Yumen Oilfield.</title>
        <authorList>
            <person name="Wu D."/>
        </authorList>
    </citation>
    <scope>NUCLEOTIDE SEQUENCE [LARGE SCALE GENOMIC DNA]</scope>
    <source>
        <strain evidence="2 3">ROY-5-3</strain>
    </source>
</reference>
<evidence type="ECO:0008006" key="4">
    <source>
        <dbReference type="Google" id="ProtNLM"/>
    </source>
</evidence>
<sequence>MRQDESTLASLPQGDAAILPFPNSAERRLRVALRNLEAALAEQRAAIASFRHELSALGTAVAGLGDSTQALQDRLHDTAEDTALAREAALRLQTTADAMMRVN</sequence>
<feature type="coiled-coil region" evidence="1">
    <location>
        <begin position="26"/>
        <end position="53"/>
    </location>
</feature>
<comment type="caution">
    <text evidence="2">The sequence shown here is derived from an EMBL/GenBank/DDBJ whole genome shotgun (WGS) entry which is preliminary data.</text>
</comment>
<dbReference type="RefSeq" id="WP_216879028.1">
    <property type="nucleotide sequence ID" value="NZ_JAERQM010000011.1"/>
</dbReference>